<feature type="compositionally biased region" description="Low complexity" evidence="1">
    <location>
        <begin position="94"/>
        <end position="131"/>
    </location>
</feature>
<dbReference type="AlphaFoldDB" id="A0AAV9XR29"/>
<feature type="region of interest" description="Disordered" evidence="1">
    <location>
        <begin position="94"/>
        <end position="166"/>
    </location>
</feature>
<keyword evidence="2" id="KW-0812">Transmembrane</keyword>
<keyword evidence="2" id="KW-1133">Transmembrane helix</keyword>
<comment type="caution">
    <text evidence="3">The sequence shown here is derived from an EMBL/GenBank/DDBJ whole genome shotgun (WGS) entry which is preliminary data.</text>
</comment>
<keyword evidence="2" id="KW-0472">Membrane</keyword>
<organism evidence="3 4">
    <name type="scientific">Orbilia ellipsospora</name>
    <dbReference type="NCBI Taxonomy" id="2528407"/>
    <lineage>
        <taxon>Eukaryota</taxon>
        <taxon>Fungi</taxon>
        <taxon>Dikarya</taxon>
        <taxon>Ascomycota</taxon>
        <taxon>Pezizomycotina</taxon>
        <taxon>Orbiliomycetes</taxon>
        <taxon>Orbiliales</taxon>
        <taxon>Orbiliaceae</taxon>
        <taxon>Orbilia</taxon>
    </lineage>
</organism>
<feature type="transmembrane region" description="Helical" evidence="2">
    <location>
        <begin position="191"/>
        <end position="213"/>
    </location>
</feature>
<reference evidence="3 4" key="1">
    <citation type="submission" date="2019-10" db="EMBL/GenBank/DDBJ databases">
        <authorList>
            <person name="Palmer J.M."/>
        </authorList>
    </citation>
    <scope>NUCLEOTIDE SEQUENCE [LARGE SCALE GENOMIC DNA]</scope>
    <source>
        <strain evidence="3 4">TWF694</strain>
    </source>
</reference>
<feature type="compositionally biased region" description="Low complexity" evidence="1">
    <location>
        <begin position="147"/>
        <end position="159"/>
    </location>
</feature>
<evidence type="ECO:0000313" key="3">
    <source>
        <dbReference type="EMBL" id="KAK6544047.1"/>
    </source>
</evidence>
<accession>A0AAV9XR29</accession>
<keyword evidence="4" id="KW-1185">Reference proteome</keyword>
<dbReference type="EMBL" id="JAVHJO010000001">
    <property type="protein sequence ID" value="KAK6544047.1"/>
    <property type="molecule type" value="Genomic_DNA"/>
</dbReference>
<evidence type="ECO:0000256" key="1">
    <source>
        <dbReference type="SAM" id="MobiDB-lite"/>
    </source>
</evidence>
<protein>
    <submittedName>
        <fullName evidence="3">Uncharacterized protein</fullName>
    </submittedName>
</protein>
<name>A0AAV9XR29_9PEZI</name>
<evidence type="ECO:0000256" key="2">
    <source>
        <dbReference type="SAM" id="Phobius"/>
    </source>
</evidence>
<gene>
    <name evidence="3" type="ORF">TWF694_000760</name>
</gene>
<sequence>MAALTTTWSTTTWFTPIGPATFALSGYNGSSVGTWSTPAGSSYTLNVYELITGQIGAVVIIPVSTHLVINTTPYTIAYSVPVPTTPDYPTSATYTTATTGPYTTPMTTTQPPTSSSKATSQSIRSSSTTLPKSNILPTKGDPTAYISTNSEEPTSNSETGFFTSTSTPGNCSNHIANATSHDQCEPSNSSLIGAAVGVTFAVLFLLVASFLYFKYTRRSSLKQGRISNHLEGGYLISEDVRMGKLAITMRRNQSSLKTPRFSRIMSPLAHELPLDDKALLKHFTELDNRIMDHVVNYWRSGDITSPEYQSYINLPSSRNSWTNVLYQGRPLLANISSRIPVFRAILAYHVYTVIVDWRILTTEQQAKVQDEGNTARRAICRNLERSENDMGKRINIIYNLLERETRIHVSEETREDNLYQQSLEELAAAAVILSLKLGTQADDFKFNFRHKDSDSMAVSDSLAVTVLGEAVDTQKMEVVNEMGGTVRALIAPGVTRVSRNGDSVVRLAQVYTA</sequence>
<proteinExistence type="predicted"/>
<evidence type="ECO:0000313" key="4">
    <source>
        <dbReference type="Proteomes" id="UP001365542"/>
    </source>
</evidence>
<dbReference type="Proteomes" id="UP001365542">
    <property type="component" value="Unassembled WGS sequence"/>
</dbReference>